<evidence type="ECO:0000313" key="4">
    <source>
        <dbReference type="Proteomes" id="UP000001029"/>
    </source>
</evidence>
<dbReference type="EMBL" id="CP001055">
    <property type="protein sequence ID" value="ACC97758.1"/>
    <property type="molecule type" value="Genomic_DNA"/>
</dbReference>
<dbReference type="HOGENOM" id="CLU_1432495_0_0_0"/>
<proteinExistence type="predicted"/>
<evidence type="ECO:0000256" key="1">
    <source>
        <dbReference type="SAM" id="MobiDB-lite"/>
    </source>
</evidence>
<organism evidence="3 4">
    <name type="scientific">Elusimicrobium minutum (strain Pei191)</name>
    <dbReference type="NCBI Taxonomy" id="445932"/>
    <lineage>
        <taxon>Bacteria</taxon>
        <taxon>Pseudomonadati</taxon>
        <taxon>Elusimicrobiota</taxon>
        <taxon>Elusimicrobia</taxon>
        <taxon>Elusimicrobiales</taxon>
        <taxon>Elusimicrobiaceae</taxon>
        <taxon>Elusimicrobium</taxon>
    </lineage>
</organism>
<name>B2KBS1_ELUMP</name>
<evidence type="ECO:0000256" key="2">
    <source>
        <dbReference type="SAM" id="Phobius"/>
    </source>
</evidence>
<dbReference type="RefSeq" id="WP_012414373.1">
    <property type="nucleotide sequence ID" value="NC_010644.1"/>
</dbReference>
<accession>B2KBS1</accession>
<keyword evidence="4" id="KW-1185">Reference proteome</keyword>
<keyword evidence="2" id="KW-0472">Membrane</keyword>
<keyword evidence="2" id="KW-1133">Transmembrane helix</keyword>
<evidence type="ECO:0000313" key="3">
    <source>
        <dbReference type="EMBL" id="ACC97758.1"/>
    </source>
</evidence>
<reference evidence="3 4" key="1">
    <citation type="journal article" date="2009" name="Appl. Environ. Microbiol.">
        <title>Genomic analysis of 'Elusimicrobium minutum,' the first cultivated representative of the phylum 'Elusimicrobia' (formerly termite group 1).</title>
        <authorList>
            <person name="Herlemann D.P.R."/>
            <person name="Geissinger O."/>
            <person name="Ikeda-Ohtsubo W."/>
            <person name="Kunin V."/>
            <person name="Sun H."/>
            <person name="Lapidus A."/>
            <person name="Hugenholtz P."/>
            <person name="Brune A."/>
        </authorList>
    </citation>
    <scope>NUCLEOTIDE SEQUENCE [LARGE SCALE GENOMIC DNA]</scope>
    <source>
        <strain evidence="3 4">Pei191</strain>
    </source>
</reference>
<dbReference type="Proteomes" id="UP000001029">
    <property type="component" value="Chromosome"/>
</dbReference>
<sequence>MNEDTRKPLNSLFIILIKTVILVTIVMCTFFIVYPNACQNYWSDNRTEDPSILDINKPLKPVNSDTKAMEDAMPSDDNFADSPAQTAPAKGDKNYIKVHEPEPQAEPGSDQEELIKKQQAEQDAFDYEVVKRYVAIEKEYLANHPNDKNASIVITAQVMQEAQITQEDWNEIILKGTDKGWFNELRKQK</sequence>
<gene>
    <name evidence="3" type="ordered locus">Emin_0194</name>
</gene>
<dbReference type="AlphaFoldDB" id="B2KBS1"/>
<protein>
    <submittedName>
        <fullName evidence="3">Uncharacterized protein</fullName>
    </submittedName>
</protein>
<keyword evidence="2" id="KW-0812">Transmembrane</keyword>
<feature type="region of interest" description="Disordered" evidence="1">
    <location>
        <begin position="53"/>
        <end position="94"/>
    </location>
</feature>
<dbReference type="KEGG" id="emi:Emin_0194"/>
<feature type="transmembrane region" description="Helical" evidence="2">
    <location>
        <begin position="12"/>
        <end position="34"/>
    </location>
</feature>